<dbReference type="GO" id="GO:0008270">
    <property type="term" value="F:zinc ion binding"/>
    <property type="evidence" value="ECO:0007669"/>
    <property type="project" value="InterPro"/>
</dbReference>
<dbReference type="PANTHER" id="PTHR11002:SF79">
    <property type="entry name" value="CARBONIC ANHYDRASE 2"/>
    <property type="match status" value="1"/>
</dbReference>
<feature type="binding site" evidence="2">
    <location>
        <position position="72"/>
    </location>
    <ligand>
        <name>Zn(2+)</name>
        <dbReference type="ChEBI" id="CHEBI:29105"/>
    </ligand>
</feature>
<dbReference type="PANTHER" id="PTHR11002">
    <property type="entry name" value="CARBONIC ANHYDRASE"/>
    <property type="match status" value="1"/>
</dbReference>
<feature type="chain" id="PRO_5017457773" evidence="3">
    <location>
        <begin position="20"/>
        <end position="230"/>
    </location>
</feature>
<proteinExistence type="inferred from homology"/>
<feature type="binding site" evidence="2">
    <location>
        <position position="74"/>
    </location>
    <ligand>
        <name>Zn(2+)</name>
        <dbReference type="ChEBI" id="CHEBI:29105"/>
    </ligand>
</feature>
<sequence>MKNLSAIIASLLFCHVLFAQERNPITADQALELLKAGNRRFVEGRTIHPRQDPARIREVAKGQKPFAIIVGCSDSRVPNEIIFDEGLGDLFIVRTAGQVSAAASFGSIEFAEAVLGANLIVVLGHTECGAVAAACNYQKPVPGHMITLVNSIKPAAMTVERLVRQGKVAQKDFVNETVKQNVRMQVEQLRNLEPILSEAVRSGRTKIVGAVYDLATGKVEFLPETETVQK</sequence>
<evidence type="ECO:0000256" key="1">
    <source>
        <dbReference type="ARBA" id="ARBA00006217"/>
    </source>
</evidence>
<dbReference type="Gene3D" id="3.40.1050.10">
    <property type="entry name" value="Carbonic anhydrase"/>
    <property type="match status" value="1"/>
</dbReference>
<dbReference type="SUPFAM" id="SSF53056">
    <property type="entry name" value="beta-carbonic anhydrase, cab"/>
    <property type="match status" value="1"/>
</dbReference>
<evidence type="ECO:0000256" key="3">
    <source>
        <dbReference type="SAM" id="SignalP"/>
    </source>
</evidence>
<dbReference type="InterPro" id="IPR036874">
    <property type="entry name" value="Carbonic_anhydrase_sf"/>
</dbReference>
<evidence type="ECO:0000313" key="4">
    <source>
        <dbReference type="EMBL" id="RFM23741.1"/>
    </source>
</evidence>
<evidence type="ECO:0000313" key="5">
    <source>
        <dbReference type="Proteomes" id="UP000266389"/>
    </source>
</evidence>
<keyword evidence="2" id="KW-0479">Metal-binding</keyword>
<keyword evidence="2" id="KW-0862">Zinc</keyword>
<comment type="cofactor">
    <cofactor evidence="2">
        <name>Zn(2+)</name>
        <dbReference type="ChEBI" id="CHEBI:29105"/>
    </cofactor>
    <text evidence="2">Binds 1 zinc ion per subunit.</text>
</comment>
<comment type="similarity">
    <text evidence="1">Belongs to the beta-class carbonic anhydrase family.</text>
</comment>
<dbReference type="CDD" id="cd03378">
    <property type="entry name" value="beta_CA_cladeC"/>
    <property type="match status" value="1"/>
</dbReference>
<keyword evidence="3" id="KW-0732">Signal</keyword>
<accession>A0A395LZ79</accession>
<reference evidence="4 5" key="1">
    <citation type="journal article" date="2011" name="ISME J.">
        <title>Community ecology of hot spring cyanobacterial mats: predominant populations and their functional potential.</title>
        <authorList>
            <person name="Klatt C.G."/>
            <person name="Wood J.M."/>
            <person name="Rusch D.B."/>
            <person name="Bateson M.M."/>
            <person name="Hamamura N."/>
            <person name="Heidelberg J.F."/>
            <person name="Grossman A.R."/>
            <person name="Bhaya D."/>
            <person name="Cohan F.M."/>
            <person name="Kuhl M."/>
            <person name="Bryant D.A."/>
            <person name="Ward D.M."/>
        </authorList>
    </citation>
    <scope>NUCLEOTIDE SEQUENCE [LARGE SCALE GENOMIC DNA]</scope>
    <source>
        <strain evidence="4">OS</strain>
    </source>
</reference>
<feature type="signal peptide" evidence="3">
    <location>
        <begin position="1"/>
        <end position="19"/>
    </location>
</feature>
<dbReference type="SMART" id="SM00947">
    <property type="entry name" value="Pro_CA"/>
    <property type="match status" value="1"/>
</dbReference>
<dbReference type="GO" id="GO:0004089">
    <property type="term" value="F:carbonate dehydratase activity"/>
    <property type="evidence" value="ECO:0007669"/>
    <property type="project" value="InterPro"/>
</dbReference>
<feature type="binding site" evidence="2">
    <location>
        <position position="125"/>
    </location>
    <ligand>
        <name>Zn(2+)</name>
        <dbReference type="ChEBI" id="CHEBI:29105"/>
    </ligand>
</feature>
<protein>
    <submittedName>
        <fullName evidence="4">Carbonic anhydrase</fullName>
    </submittedName>
</protein>
<dbReference type="AlphaFoldDB" id="A0A395LZ79"/>
<name>A0A395LZ79_9BACT</name>
<comment type="caution">
    <text evidence="4">The sequence shown here is derived from an EMBL/GenBank/DDBJ whole genome shotgun (WGS) entry which is preliminary data.</text>
</comment>
<organism evidence="4 5">
    <name type="scientific">Candidatus Thermochlorobacter aerophilus</name>
    <dbReference type="NCBI Taxonomy" id="1868324"/>
    <lineage>
        <taxon>Bacteria</taxon>
        <taxon>Pseudomonadati</taxon>
        <taxon>Chlorobiota</taxon>
        <taxon>Chlorobiia</taxon>
        <taxon>Chlorobiales</taxon>
        <taxon>Candidatus Thermochlorobacteriaceae</taxon>
        <taxon>Candidatus Thermochlorobacter</taxon>
    </lineage>
</organism>
<dbReference type="InterPro" id="IPR001765">
    <property type="entry name" value="Carbonic_anhydrase"/>
</dbReference>
<feature type="binding site" evidence="2">
    <location>
        <position position="128"/>
    </location>
    <ligand>
        <name>Zn(2+)</name>
        <dbReference type="ChEBI" id="CHEBI:29105"/>
    </ligand>
</feature>
<dbReference type="Proteomes" id="UP000266389">
    <property type="component" value="Unassembled WGS sequence"/>
</dbReference>
<gene>
    <name evidence="4" type="ORF">D0433_09445</name>
</gene>
<dbReference type="Pfam" id="PF00484">
    <property type="entry name" value="Pro_CA"/>
    <property type="match status" value="1"/>
</dbReference>
<dbReference type="EMBL" id="PHFL01000059">
    <property type="protein sequence ID" value="RFM23741.1"/>
    <property type="molecule type" value="Genomic_DNA"/>
</dbReference>
<evidence type="ECO:0000256" key="2">
    <source>
        <dbReference type="PIRSR" id="PIRSR601765-1"/>
    </source>
</evidence>